<dbReference type="InterPro" id="IPR003245">
    <property type="entry name" value="Phytocyanin_dom"/>
</dbReference>
<dbReference type="InterPro" id="IPR008972">
    <property type="entry name" value="Cupredoxin"/>
</dbReference>
<keyword evidence="2" id="KW-0732">Signal</keyword>
<feature type="compositionally biased region" description="Pro residues" evidence="1">
    <location>
        <begin position="130"/>
        <end position="170"/>
    </location>
</feature>
<dbReference type="AlphaFoldDB" id="A0AAX4PDS4"/>
<feature type="chain" id="PRO_5043892774" description="Phytocyanin domain-containing protein" evidence="2">
    <location>
        <begin position="22"/>
        <end position="202"/>
    </location>
</feature>
<accession>A0AAX4PDS4</accession>
<dbReference type="SUPFAM" id="SSF49503">
    <property type="entry name" value="Cupredoxins"/>
    <property type="match status" value="1"/>
</dbReference>
<proteinExistence type="predicted"/>
<feature type="region of interest" description="Disordered" evidence="1">
    <location>
        <begin position="123"/>
        <end position="177"/>
    </location>
</feature>
<feature type="signal peptide" evidence="2">
    <location>
        <begin position="1"/>
        <end position="21"/>
    </location>
</feature>
<evidence type="ECO:0000313" key="5">
    <source>
        <dbReference type="Proteomes" id="UP001472866"/>
    </source>
</evidence>
<dbReference type="GO" id="GO:0009055">
    <property type="term" value="F:electron transfer activity"/>
    <property type="evidence" value="ECO:0007669"/>
    <property type="project" value="InterPro"/>
</dbReference>
<feature type="domain" description="Phytocyanin" evidence="3">
    <location>
        <begin position="25"/>
        <end position="126"/>
    </location>
</feature>
<dbReference type="Proteomes" id="UP001472866">
    <property type="component" value="Chromosome 09"/>
</dbReference>
<gene>
    <name evidence="4" type="ORF">HKI87_09g59590</name>
</gene>
<evidence type="ECO:0000259" key="3">
    <source>
        <dbReference type="PROSITE" id="PS51485"/>
    </source>
</evidence>
<reference evidence="4 5" key="1">
    <citation type="submission" date="2024-03" db="EMBL/GenBank/DDBJ databases">
        <title>Complete genome sequence of the green alga Chloropicon roscoffensis RCC1871.</title>
        <authorList>
            <person name="Lemieux C."/>
            <person name="Pombert J.-F."/>
            <person name="Otis C."/>
            <person name="Turmel M."/>
        </authorList>
    </citation>
    <scope>NUCLEOTIDE SEQUENCE [LARGE SCALE GENOMIC DNA]</scope>
    <source>
        <strain evidence="4 5">RCC1871</strain>
    </source>
</reference>
<evidence type="ECO:0000313" key="4">
    <source>
        <dbReference type="EMBL" id="WZN64403.1"/>
    </source>
</evidence>
<dbReference type="Gene3D" id="2.60.40.420">
    <property type="entry name" value="Cupredoxins - blue copper proteins"/>
    <property type="match status" value="1"/>
</dbReference>
<name>A0AAX4PDS4_9CHLO</name>
<protein>
    <recommendedName>
        <fullName evidence="3">Phytocyanin domain-containing protein</fullName>
    </recommendedName>
</protein>
<evidence type="ECO:0000256" key="1">
    <source>
        <dbReference type="SAM" id="MobiDB-lite"/>
    </source>
</evidence>
<evidence type="ECO:0000256" key="2">
    <source>
        <dbReference type="SAM" id="SignalP"/>
    </source>
</evidence>
<keyword evidence="5" id="KW-1185">Reference proteome</keyword>
<dbReference type="PROSITE" id="PS51485">
    <property type="entry name" value="PHYTOCYANIN"/>
    <property type="match status" value="1"/>
</dbReference>
<dbReference type="EMBL" id="CP151509">
    <property type="protein sequence ID" value="WZN64403.1"/>
    <property type="molecule type" value="Genomic_DNA"/>
</dbReference>
<organism evidence="4 5">
    <name type="scientific">Chloropicon roscoffensis</name>
    <dbReference type="NCBI Taxonomy" id="1461544"/>
    <lineage>
        <taxon>Eukaryota</taxon>
        <taxon>Viridiplantae</taxon>
        <taxon>Chlorophyta</taxon>
        <taxon>Chloropicophyceae</taxon>
        <taxon>Chloropicales</taxon>
        <taxon>Chloropicaceae</taxon>
        <taxon>Chloropicon</taxon>
    </lineage>
</organism>
<sequence>MRRVVLVALVALVALAGTARAETIEVHTASGSFSWSTTSYNDYTAKVGDKLHFKWGGVHNVVKAPRGGSFSCSNVNSYQVLAGTSQNEYLYTVTEEDFEASAPLHFSCNVGSHCAQGQRLTVNVEGGTPAPSPSPSPTPTPTPGPSPSPSPEPSPEPSPSPAPAPAPTPYGPRTDYGAAHVSGPSAALAAVFALLLATLLAA</sequence>